<comment type="similarity">
    <text evidence="2 10">Belongs to the GSP K family.</text>
</comment>
<reference evidence="14 15" key="1">
    <citation type="submission" date="2019-02" db="EMBL/GenBank/DDBJ databases">
        <title>Genomic Encyclopedia of Type Strains, Phase IV (KMG-IV): sequencing the most valuable type-strain genomes for metagenomic binning, comparative biology and taxonomic classification.</title>
        <authorList>
            <person name="Goeker M."/>
        </authorList>
    </citation>
    <scope>NUCLEOTIDE SEQUENCE [LARGE SCALE GENOMIC DNA]</scope>
    <source>
        <strain evidence="14 15">K24</strain>
    </source>
</reference>
<dbReference type="PANTHER" id="PTHR38831:SF1">
    <property type="entry name" value="TYPE II SECRETION SYSTEM PROTEIN K-RELATED"/>
    <property type="match status" value="1"/>
</dbReference>
<evidence type="ECO:0000256" key="8">
    <source>
        <dbReference type="ARBA" id="ARBA00022989"/>
    </source>
</evidence>
<dbReference type="GO" id="GO:0005886">
    <property type="term" value="C:plasma membrane"/>
    <property type="evidence" value="ECO:0007669"/>
    <property type="project" value="UniProtKB-SubCell"/>
</dbReference>
<evidence type="ECO:0000256" key="6">
    <source>
        <dbReference type="ARBA" id="ARBA00022692"/>
    </source>
</evidence>
<keyword evidence="5 10" id="KW-0997">Cell inner membrane</keyword>
<dbReference type="SUPFAM" id="SSF54523">
    <property type="entry name" value="Pili subunits"/>
    <property type="match status" value="1"/>
</dbReference>
<keyword evidence="8" id="KW-1133">Transmembrane helix</keyword>
<dbReference type="Pfam" id="PF03934">
    <property type="entry name" value="T2SSK"/>
    <property type="match status" value="1"/>
</dbReference>
<evidence type="ECO:0000313" key="15">
    <source>
        <dbReference type="Proteomes" id="UP000292445"/>
    </source>
</evidence>
<evidence type="ECO:0000256" key="4">
    <source>
        <dbReference type="ARBA" id="ARBA00022475"/>
    </source>
</evidence>
<feature type="domain" description="T2SS protein K second SAM-like" evidence="12">
    <location>
        <begin position="242"/>
        <end position="292"/>
    </location>
</feature>
<evidence type="ECO:0000256" key="7">
    <source>
        <dbReference type="ARBA" id="ARBA00022927"/>
    </source>
</evidence>
<keyword evidence="15" id="KW-1185">Reference proteome</keyword>
<evidence type="ECO:0000256" key="9">
    <source>
        <dbReference type="ARBA" id="ARBA00023136"/>
    </source>
</evidence>
<proteinExistence type="inferred from homology"/>
<feature type="compositionally biased region" description="Gly residues" evidence="11">
    <location>
        <begin position="168"/>
        <end position="195"/>
    </location>
</feature>
<dbReference type="InterPro" id="IPR038072">
    <property type="entry name" value="GspK_central_sf"/>
</dbReference>
<dbReference type="InterPro" id="IPR049179">
    <property type="entry name" value="T2SSK_SAM-like_2nd"/>
</dbReference>
<evidence type="ECO:0000256" key="11">
    <source>
        <dbReference type="SAM" id="MobiDB-lite"/>
    </source>
</evidence>
<dbReference type="InterPro" id="IPR005628">
    <property type="entry name" value="GspK"/>
</dbReference>
<keyword evidence="3 10" id="KW-0813">Transport</keyword>
<dbReference type="OrthoDB" id="5293133at2"/>
<keyword evidence="6" id="KW-0812">Transmembrane</keyword>
<dbReference type="GO" id="GO:0009306">
    <property type="term" value="P:protein secretion"/>
    <property type="evidence" value="ECO:0007669"/>
    <property type="project" value="InterPro"/>
</dbReference>
<evidence type="ECO:0000256" key="2">
    <source>
        <dbReference type="ARBA" id="ARBA00007246"/>
    </source>
</evidence>
<evidence type="ECO:0000256" key="3">
    <source>
        <dbReference type="ARBA" id="ARBA00022448"/>
    </source>
</evidence>
<comment type="caution">
    <text evidence="14">The sequence shown here is derived from an EMBL/GenBank/DDBJ whole genome shotgun (WGS) entry which is preliminary data.</text>
</comment>
<dbReference type="Gene3D" id="1.10.40.60">
    <property type="entry name" value="EpsJ-like"/>
    <property type="match status" value="2"/>
</dbReference>
<accession>A0A4Q7NK56</accession>
<dbReference type="PANTHER" id="PTHR38831">
    <property type="entry name" value="TYPE II SECRETION SYSTEM PROTEIN K"/>
    <property type="match status" value="1"/>
</dbReference>
<evidence type="ECO:0000259" key="13">
    <source>
        <dbReference type="Pfam" id="PF21687"/>
    </source>
</evidence>
<dbReference type="SUPFAM" id="SSF47781">
    <property type="entry name" value="RuvA domain 2-like"/>
    <property type="match status" value="1"/>
</dbReference>
<dbReference type="NCBIfam" id="NF037980">
    <property type="entry name" value="T2SS_GspK"/>
    <property type="match status" value="1"/>
</dbReference>
<dbReference type="InterPro" id="IPR010994">
    <property type="entry name" value="RuvA_2-like"/>
</dbReference>
<dbReference type="InterPro" id="IPR045584">
    <property type="entry name" value="Pilin-like"/>
</dbReference>
<evidence type="ECO:0000259" key="12">
    <source>
        <dbReference type="Pfam" id="PF03934"/>
    </source>
</evidence>
<dbReference type="PIRSF" id="PIRSF002786">
    <property type="entry name" value="XcpX"/>
    <property type="match status" value="1"/>
</dbReference>
<feature type="domain" description="T2SS protein K first SAM-like" evidence="13">
    <location>
        <begin position="115"/>
        <end position="238"/>
    </location>
</feature>
<dbReference type="InterPro" id="IPR049031">
    <property type="entry name" value="T2SSK_SAM-like_1st"/>
</dbReference>
<dbReference type="Proteomes" id="UP000292445">
    <property type="component" value="Unassembled WGS sequence"/>
</dbReference>
<comment type="subcellular location">
    <subcellularLocation>
        <location evidence="1 10">Cell inner membrane</location>
    </subcellularLocation>
</comment>
<feature type="region of interest" description="Disordered" evidence="11">
    <location>
        <begin position="161"/>
        <end position="208"/>
    </location>
</feature>
<keyword evidence="4 10" id="KW-1003">Cell membrane</keyword>
<dbReference type="Pfam" id="PF21687">
    <property type="entry name" value="T2SSK_1st"/>
    <property type="match status" value="1"/>
</dbReference>
<evidence type="ECO:0000313" key="14">
    <source>
        <dbReference type="EMBL" id="RZS85474.1"/>
    </source>
</evidence>
<keyword evidence="7" id="KW-0653">Protein transport</keyword>
<protein>
    <recommendedName>
        <fullName evidence="10">Type II secretion system protein K</fullName>
    </recommendedName>
</protein>
<dbReference type="Gene3D" id="3.30.1300.30">
    <property type="entry name" value="GSPII I/J protein-like"/>
    <property type="match status" value="2"/>
</dbReference>
<evidence type="ECO:0000256" key="5">
    <source>
        <dbReference type="ARBA" id="ARBA00022519"/>
    </source>
</evidence>
<evidence type="ECO:0000256" key="1">
    <source>
        <dbReference type="ARBA" id="ARBA00004533"/>
    </source>
</evidence>
<gene>
    <name evidence="14" type="ORF">EV675_1499</name>
</gene>
<dbReference type="SUPFAM" id="SSF158544">
    <property type="entry name" value="GspK insert domain-like"/>
    <property type="match status" value="1"/>
</dbReference>
<name>A0A4Q7NK56_9BURK</name>
<sequence length="342" mass="36237">MTRRPHPRAARRQRGMAVISALLIVAAVAVLVTGLFQRQAASVRAVENEQARIQARWLLLGGLDWARLVLREDARRNNTTRLGELWATPVADTRITRPGDDRVALFSGRIEDEQGKYNLRNLAKAGVPQPLEIAALDRLCSMLGLPGSLAPRIAVRIASAQAVPGSSGETGTGTGTNTGTGTGTDTGTGAGGGQNGSATQGRGPSAPMIRTVDDLEGITDVDEKTIEALRPYVTVLPETTAVNANTAPAEVLSAVVPGLSLAQARALTEQRNAGTWFNDRADFGNRLANPDITISDSQIVTASKWFMVSGTVTLERAAVTMQALVSRANANSPTVVWKRETN</sequence>
<evidence type="ECO:0000256" key="10">
    <source>
        <dbReference type="PIRNR" id="PIRNR002786"/>
    </source>
</evidence>
<dbReference type="AlphaFoldDB" id="A0A4Q7NK56"/>
<dbReference type="EMBL" id="SGXC01000001">
    <property type="protein sequence ID" value="RZS85474.1"/>
    <property type="molecule type" value="Genomic_DNA"/>
</dbReference>
<organism evidence="14 15">
    <name type="scientific">Pigmentiphaga kullae</name>
    <dbReference type="NCBI Taxonomy" id="151784"/>
    <lineage>
        <taxon>Bacteria</taxon>
        <taxon>Pseudomonadati</taxon>
        <taxon>Pseudomonadota</taxon>
        <taxon>Betaproteobacteria</taxon>
        <taxon>Burkholderiales</taxon>
        <taxon>Alcaligenaceae</taxon>
        <taxon>Pigmentiphaga</taxon>
    </lineage>
</organism>
<keyword evidence="9 10" id="KW-0472">Membrane</keyword>
<dbReference type="RefSeq" id="WP_130356687.1">
    <property type="nucleotide sequence ID" value="NZ_SGXC01000001.1"/>
</dbReference>